<sequence length="194" mass="22164">MENIVEEVTELYKQGDWRTIVNKFRSHPNRNKVLWVFPTEENFKFIANCMLELKCETILSVGCGSGLLEWMITEATGYPASGIEVDGAWWHCKYAPPTFITLLLTNQKLDKEIVTLLGNSDRTALMFCYFNNGPAFEEYLEKFSGNVLIIIGPGDGKGVHTDPRPFGDVPDQWNLHRTQEVGSTKDYIAVYYRK</sequence>
<organism evidence="1 2">
    <name type="scientific">Euphydryas editha</name>
    <name type="common">Edith's checkerspot</name>
    <dbReference type="NCBI Taxonomy" id="104508"/>
    <lineage>
        <taxon>Eukaryota</taxon>
        <taxon>Metazoa</taxon>
        <taxon>Ecdysozoa</taxon>
        <taxon>Arthropoda</taxon>
        <taxon>Hexapoda</taxon>
        <taxon>Insecta</taxon>
        <taxon>Pterygota</taxon>
        <taxon>Neoptera</taxon>
        <taxon>Endopterygota</taxon>
        <taxon>Lepidoptera</taxon>
        <taxon>Glossata</taxon>
        <taxon>Ditrysia</taxon>
        <taxon>Papilionoidea</taxon>
        <taxon>Nymphalidae</taxon>
        <taxon>Nymphalinae</taxon>
        <taxon>Euphydryas</taxon>
    </lineage>
</organism>
<dbReference type="EMBL" id="CAKOGL010000004">
    <property type="protein sequence ID" value="CAH2085840.1"/>
    <property type="molecule type" value="Genomic_DNA"/>
</dbReference>
<evidence type="ECO:0008006" key="3">
    <source>
        <dbReference type="Google" id="ProtNLM"/>
    </source>
</evidence>
<evidence type="ECO:0000313" key="1">
    <source>
        <dbReference type="EMBL" id="CAH2085840.1"/>
    </source>
</evidence>
<reference evidence="1" key="1">
    <citation type="submission" date="2022-03" db="EMBL/GenBank/DDBJ databases">
        <authorList>
            <person name="Tunstrom K."/>
        </authorList>
    </citation>
    <scope>NUCLEOTIDE SEQUENCE</scope>
</reference>
<dbReference type="Proteomes" id="UP001153954">
    <property type="component" value="Unassembled WGS sequence"/>
</dbReference>
<dbReference type="AlphaFoldDB" id="A0AAU9TFI7"/>
<name>A0AAU9TFI7_EUPED</name>
<comment type="caution">
    <text evidence="1">The sequence shown here is derived from an EMBL/GenBank/DDBJ whole genome shotgun (WGS) entry which is preliminary data.</text>
</comment>
<protein>
    <recommendedName>
        <fullName evidence="3">SAM-dependent methyltransferase</fullName>
    </recommendedName>
</protein>
<keyword evidence="2" id="KW-1185">Reference proteome</keyword>
<gene>
    <name evidence="1" type="ORF">EEDITHA_LOCUS2277</name>
</gene>
<proteinExistence type="predicted"/>
<accession>A0AAU9TFI7</accession>
<evidence type="ECO:0000313" key="2">
    <source>
        <dbReference type="Proteomes" id="UP001153954"/>
    </source>
</evidence>